<dbReference type="AlphaFoldDB" id="A0A0F8Y9L8"/>
<dbReference type="EMBL" id="LAZR01058221">
    <property type="protein sequence ID" value="KKK70370.1"/>
    <property type="molecule type" value="Genomic_DNA"/>
</dbReference>
<accession>A0A0F8Y9L8</accession>
<protein>
    <submittedName>
        <fullName evidence="1">Uncharacterized protein</fullName>
    </submittedName>
</protein>
<comment type="caution">
    <text evidence="1">The sequence shown here is derived from an EMBL/GenBank/DDBJ whole genome shotgun (WGS) entry which is preliminary data.</text>
</comment>
<evidence type="ECO:0000313" key="1">
    <source>
        <dbReference type="EMBL" id="KKK70370.1"/>
    </source>
</evidence>
<organism evidence="1">
    <name type="scientific">marine sediment metagenome</name>
    <dbReference type="NCBI Taxonomy" id="412755"/>
    <lineage>
        <taxon>unclassified sequences</taxon>
        <taxon>metagenomes</taxon>
        <taxon>ecological metagenomes</taxon>
    </lineage>
</organism>
<reference evidence="1" key="1">
    <citation type="journal article" date="2015" name="Nature">
        <title>Complex archaea that bridge the gap between prokaryotes and eukaryotes.</title>
        <authorList>
            <person name="Spang A."/>
            <person name="Saw J.H."/>
            <person name="Jorgensen S.L."/>
            <person name="Zaremba-Niedzwiedzka K."/>
            <person name="Martijn J."/>
            <person name="Lind A.E."/>
            <person name="van Eijk R."/>
            <person name="Schleper C."/>
            <person name="Guy L."/>
            <person name="Ettema T.J."/>
        </authorList>
    </citation>
    <scope>NUCLEOTIDE SEQUENCE</scope>
</reference>
<sequence length="298" mass="31770">GDDTTAAHPSDKDLDVDNFQGAGQTLTQKWEGSTDGEQNTFADARSFAIITHIYDSANATAVIARMTSLVIAEEAAISKMVTLSGGNWDLRDDFIHYGMQTEANALTGWKLKTHIAVNAPTHTPGTGFTFNGTTQYINSQFVPSVDGVNHTLNDCMFAIYNKTNNGTAVTRHICGGRGAGRLELQQQASVAINYRMNSAGLDLTNLESDFQDESLYTCIRTASNVTALYVSDVKLNSGTHVSSSLSSLAQYIAAVNTGSPAAHYAGVISSYGIGAAIGFDIDLDNTRLKVLNIDLAAI</sequence>
<gene>
    <name evidence="1" type="ORF">LCGC14_2924650</name>
</gene>
<name>A0A0F8Y9L8_9ZZZZ</name>
<feature type="non-terminal residue" evidence="1">
    <location>
        <position position="1"/>
    </location>
</feature>
<proteinExistence type="predicted"/>